<keyword evidence="3" id="KW-1185">Reference proteome</keyword>
<dbReference type="Proteomes" id="UP000298313">
    <property type="component" value="Unassembled WGS sequence"/>
</dbReference>
<evidence type="ECO:0000256" key="1">
    <source>
        <dbReference type="SAM" id="MobiDB-lite"/>
    </source>
</evidence>
<dbReference type="AlphaFoldDB" id="A0A4R9BDS3"/>
<feature type="region of interest" description="Disordered" evidence="1">
    <location>
        <begin position="1"/>
        <end position="26"/>
    </location>
</feature>
<comment type="caution">
    <text evidence="2">The sequence shown here is derived from an EMBL/GenBank/DDBJ whole genome shotgun (WGS) entry which is preliminary data.</text>
</comment>
<name>A0A4R9BDS3_9MICO</name>
<dbReference type="OrthoDB" id="3837807at2"/>
<evidence type="ECO:0000313" key="3">
    <source>
        <dbReference type="Proteomes" id="UP000298313"/>
    </source>
</evidence>
<dbReference type="EMBL" id="SOHH01000037">
    <property type="protein sequence ID" value="TFD81276.1"/>
    <property type="molecule type" value="Genomic_DNA"/>
</dbReference>
<protein>
    <submittedName>
        <fullName evidence="2">Uncharacterized protein</fullName>
    </submittedName>
</protein>
<sequence length="133" mass="13834">MSENPMPENPVTGTGTGIGDKAVRSATGRSSGDWYALLGAAGCKHPAIAAWLGEEHGVPPWWRQMLTVGFEQARWALGQAGSILAAANPSRAGKTSVSLTHQRLADAAAVAPAQAALQRWLAAAGHEKPMRLG</sequence>
<gene>
    <name evidence="2" type="ORF">E3T48_03660</name>
</gene>
<accession>A0A4R9BDS3</accession>
<dbReference type="RefSeq" id="WP_134522494.1">
    <property type="nucleotide sequence ID" value="NZ_SOHH01000037.1"/>
</dbReference>
<organism evidence="2 3">
    <name type="scientific">Cryobacterium fucosi</name>
    <dbReference type="NCBI Taxonomy" id="1259157"/>
    <lineage>
        <taxon>Bacteria</taxon>
        <taxon>Bacillati</taxon>
        <taxon>Actinomycetota</taxon>
        <taxon>Actinomycetes</taxon>
        <taxon>Micrococcales</taxon>
        <taxon>Microbacteriaceae</taxon>
        <taxon>Cryobacterium</taxon>
    </lineage>
</organism>
<reference evidence="2 3" key="1">
    <citation type="submission" date="2019-03" db="EMBL/GenBank/DDBJ databases">
        <title>Genomics of glacier-inhabiting Cryobacterium strains.</title>
        <authorList>
            <person name="Liu Q."/>
            <person name="Xin Y.-H."/>
        </authorList>
    </citation>
    <scope>NUCLEOTIDE SEQUENCE [LARGE SCALE GENOMIC DNA]</scope>
    <source>
        <strain evidence="2 3">Hh4</strain>
    </source>
</reference>
<proteinExistence type="predicted"/>
<evidence type="ECO:0000313" key="2">
    <source>
        <dbReference type="EMBL" id="TFD81276.1"/>
    </source>
</evidence>